<dbReference type="KEGG" id="lfa:LFA_2317"/>
<dbReference type="HOGENOM" id="CLU_617904_0_0_6"/>
<dbReference type="AlphaFoldDB" id="A0A098G6S9"/>
<proteinExistence type="predicted"/>
<protein>
    <submittedName>
        <fullName evidence="1">Uncharacterized protein</fullName>
    </submittedName>
</protein>
<dbReference type="Proteomes" id="UP000032430">
    <property type="component" value="Chromosome I"/>
</dbReference>
<dbReference type="EMBL" id="LN614827">
    <property type="protein sequence ID" value="CEG57689.1"/>
    <property type="molecule type" value="Genomic_DNA"/>
</dbReference>
<evidence type="ECO:0000313" key="2">
    <source>
        <dbReference type="Proteomes" id="UP000032430"/>
    </source>
</evidence>
<evidence type="ECO:0000313" key="1">
    <source>
        <dbReference type="EMBL" id="CEG57689.1"/>
    </source>
</evidence>
<reference evidence="2" key="1">
    <citation type="submission" date="2014-09" db="EMBL/GenBank/DDBJ databases">
        <authorList>
            <person name="Gomez-Valero L."/>
        </authorList>
    </citation>
    <scope>NUCLEOTIDE SEQUENCE [LARGE SCALE GENOMIC DNA]</scope>
    <source>
        <strain evidence="2">ATCC700992</strain>
    </source>
</reference>
<sequence>MIPKNDSQSAEKILPIRVSKEAICKINDLLQEPLKIGGVSHSLNEWIGNSIVEHSNNTVAIAQYAGFQGAVISSGIEEVLFFLENLCGYLKFLNTHFQYIEQIEELESLELSAYNDMGFFVRSYSQDELHAEQALYQACHILDVIWKECIQPQGSFYVNIPVSSISGGPTGFPQTATESKKLIEKIAKSLEMIAMQKAMKFLDKKEPIKESACTGKMESMNIRRHFKGLMITTINDVNLVLVRVLPYVTSIEGIQQAGRAAAVFESTMKKWANQSSPPPAWNQSQKKLVKNIKAVGRILDAWFEVNTQQDSSSIERIAPLLSPRNPKRSTESMESQQTATASLIAEASRPHSKSIFSWLPWNKSTKTSSFSLPNDFIEWDDVKKLKSVKPPLAEDELNIYFHIVDYIRSLKGKRWKTLQSKINNCLSEVEEQQPLLEIRLVQQ</sequence>
<dbReference type="RefSeq" id="WP_045096143.1">
    <property type="nucleotide sequence ID" value="NZ_LN614827.1"/>
</dbReference>
<dbReference type="OrthoDB" id="9858972at2"/>
<organism evidence="1 2">
    <name type="scientific">Legionella fallonii LLAP-10</name>
    <dbReference type="NCBI Taxonomy" id="1212491"/>
    <lineage>
        <taxon>Bacteria</taxon>
        <taxon>Pseudomonadati</taxon>
        <taxon>Pseudomonadota</taxon>
        <taxon>Gammaproteobacteria</taxon>
        <taxon>Legionellales</taxon>
        <taxon>Legionellaceae</taxon>
        <taxon>Legionella</taxon>
    </lineage>
</organism>
<accession>A0A098G6S9</accession>
<gene>
    <name evidence="1" type="ORF">LFA_2317</name>
</gene>
<keyword evidence="2" id="KW-1185">Reference proteome</keyword>
<name>A0A098G6S9_9GAMM</name>